<keyword evidence="2" id="KW-0378">Hydrolase</keyword>
<dbReference type="OrthoDB" id="9801162at2"/>
<dbReference type="PANTHER" id="PTHR43689">
    <property type="entry name" value="HYDROLASE"/>
    <property type="match status" value="1"/>
</dbReference>
<dbReference type="PANTHER" id="PTHR43689:SF8">
    <property type="entry name" value="ALPHA_BETA-HYDROLASES SUPERFAMILY PROTEIN"/>
    <property type="match status" value="1"/>
</dbReference>
<sequence length="277" mass="30180">MPQDLTEQTTSRMIQTKRWKIHYNEAGEGYPVLMLHGSGPGATGWSNFGPNIKALADSYRVIAVDMPGWGQSDAVKPDERDHVAAALDLLDSLEIEKAAFVGNSMGGGTTIQFAVKHPDRISHLVTMGSRAPGPAIFGPDGLTEGLKTLVKAYGDPSVEVMRELVEVMTFDAAFATDELVRQRSDAATKRPDHLHNFLIAGLAGIGQATAEEIAGISTPALIFHGKDDRVVPYEGSLKLVSLIRDSRLVLINRCGHWLQLEHADEFNRLVGDFIARR</sequence>
<gene>
    <name evidence="2" type="ORF">BHQ17_21585</name>
</gene>
<keyword evidence="3" id="KW-1185">Reference proteome</keyword>
<accession>A0A1E3R9X0</accession>
<proteinExistence type="predicted"/>
<protein>
    <submittedName>
        <fullName evidence="2">Alpha/beta hydrolase</fullName>
    </submittedName>
</protein>
<dbReference type="InterPro" id="IPR000639">
    <property type="entry name" value="Epox_hydrolase-like"/>
</dbReference>
<dbReference type="SUPFAM" id="SSF53474">
    <property type="entry name" value="alpha/beta-Hydrolases"/>
    <property type="match status" value="1"/>
</dbReference>
<dbReference type="AlphaFoldDB" id="A0A1E3R9X0"/>
<dbReference type="EMBL" id="MIGZ01000156">
    <property type="protein sequence ID" value="ODQ86172.1"/>
    <property type="molecule type" value="Genomic_DNA"/>
</dbReference>
<feature type="domain" description="AB hydrolase-1" evidence="1">
    <location>
        <begin position="32"/>
        <end position="268"/>
    </location>
</feature>
<dbReference type="Gene3D" id="3.40.50.1820">
    <property type="entry name" value="alpha/beta hydrolase"/>
    <property type="match status" value="1"/>
</dbReference>
<name>A0A1E3R9X0_9MYCO</name>
<dbReference type="InterPro" id="IPR000073">
    <property type="entry name" value="AB_hydrolase_1"/>
</dbReference>
<dbReference type="PRINTS" id="PR00412">
    <property type="entry name" value="EPOXHYDRLASE"/>
</dbReference>
<reference evidence="3" key="1">
    <citation type="submission" date="2016-09" db="EMBL/GenBank/DDBJ databases">
        <authorList>
            <person name="Greninger A.L."/>
            <person name="Jerome K.R."/>
            <person name="Mcnair B."/>
            <person name="Wallis C."/>
            <person name="Fang F."/>
        </authorList>
    </citation>
    <scope>NUCLEOTIDE SEQUENCE [LARGE SCALE GENOMIC DNA]</scope>
    <source>
        <strain evidence="3">M7</strain>
    </source>
</reference>
<evidence type="ECO:0000313" key="3">
    <source>
        <dbReference type="Proteomes" id="UP000094243"/>
    </source>
</evidence>
<dbReference type="InterPro" id="IPR029058">
    <property type="entry name" value="AB_hydrolase_fold"/>
</dbReference>
<comment type="caution">
    <text evidence="2">The sequence shown here is derived from an EMBL/GenBank/DDBJ whole genome shotgun (WGS) entry which is preliminary data.</text>
</comment>
<dbReference type="Proteomes" id="UP000094243">
    <property type="component" value="Unassembled WGS sequence"/>
</dbReference>
<dbReference type="GO" id="GO:0016787">
    <property type="term" value="F:hydrolase activity"/>
    <property type="evidence" value="ECO:0007669"/>
    <property type="project" value="UniProtKB-KW"/>
</dbReference>
<organism evidence="2 3">
    <name type="scientific">Mycolicibacterium holsaticum</name>
    <dbReference type="NCBI Taxonomy" id="152142"/>
    <lineage>
        <taxon>Bacteria</taxon>
        <taxon>Bacillati</taxon>
        <taxon>Actinomycetota</taxon>
        <taxon>Actinomycetes</taxon>
        <taxon>Mycobacteriales</taxon>
        <taxon>Mycobacteriaceae</taxon>
        <taxon>Mycolicibacterium</taxon>
    </lineage>
</organism>
<dbReference type="PRINTS" id="PR00111">
    <property type="entry name" value="ABHYDROLASE"/>
</dbReference>
<evidence type="ECO:0000259" key="1">
    <source>
        <dbReference type="Pfam" id="PF12697"/>
    </source>
</evidence>
<dbReference type="Pfam" id="PF12697">
    <property type="entry name" value="Abhydrolase_6"/>
    <property type="match status" value="1"/>
</dbReference>
<evidence type="ECO:0000313" key="2">
    <source>
        <dbReference type="EMBL" id="ODQ86172.1"/>
    </source>
</evidence>